<dbReference type="PANTHER" id="PTHR30061:SF50">
    <property type="entry name" value="MALTOSE_MALTODEXTRIN-BINDING PERIPLASMIC PROTEIN"/>
    <property type="match status" value="1"/>
</dbReference>
<dbReference type="GO" id="GO:0015768">
    <property type="term" value="P:maltose transport"/>
    <property type="evidence" value="ECO:0007669"/>
    <property type="project" value="TreeGrafter"/>
</dbReference>
<reference evidence="5 6" key="1">
    <citation type="submission" date="2012-02" db="EMBL/GenBank/DDBJ databases">
        <title>Whole genome shotgun sequence of Mobilicoccus pelagius NBRC 104925.</title>
        <authorList>
            <person name="Yoshida Y."/>
            <person name="Hosoyama A."/>
            <person name="Tsuchikane K."/>
            <person name="Katsumata H."/>
            <person name="Yamazaki S."/>
            <person name="Fujita N."/>
        </authorList>
    </citation>
    <scope>NUCLEOTIDE SEQUENCE [LARGE SCALE GENOMIC DNA]</scope>
    <source>
        <strain evidence="5 6">NBRC 104925</strain>
    </source>
</reference>
<dbReference type="GO" id="GO:0055052">
    <property type="term" value="C:ATP-binding cassette (ABC) transporter complex, substrate-binding subunit-containing"/>
    <property type="evidence" value="ECO:0007669"/>
    <property type="project" value="TreeGrafter"/>
</dbReference>
<dbReference type="RefSeq" id="WP_009482166.1">
    <property type="nucleotide sequence ID" value="NZ_BAFE01000049.1"/>
</dbReference>
<dbReference type="InterPro" id="IPR006059">
    <property type="entry name" value="SBP"/>
</dbReference>
<sequence length="425" mass="45379">MAALAMICVAATGALSACGGQDTSKDARTLTWYINPDSGGNDPSKTGQAHLAKVCTEKAQGKYRITTQVLPNSASDQRQQLLRRLAAGDPGVDIMSMDPVFVAEFAEAGFLTEVPEDKQAKLTEDAVKPIVESAMWKDKMVAAPMWANTQVLWYRKSMAEKAGLDMTKPVTWDQLVDASKELKTTIGVQAKPYEGYTVWINALIESGGGHIIQNEGASADQLKLGLDTPQGKKAAEVIGNIARIGVGGPAMGSSDETAALDAFAGGGAFLVNWPYTWAALPEKGTDTKDIGFTRYPRVEADKESRPPLGGIELGVNAKSANPEAAWEAIQCITSEENQKAYMLGTGNPAARKKVYDDPEIQKAFPMATLIRESLDAGGARPSSQYYGDISTALYKRFSPPAQVNEGTPAVASDFILKVLKGEALL</sequence>
<evidence type="ECO:0000256" key="3">
    <source>
        <dbReference type="ARBA" id="ARBA00022729"/>
    </source>
</evidence>
<name>H5URB0_9MICO</name>
<dbReference type="Pfam" id="PF01547">
    <property type="entry name" value="SBP_bac_1"/>
    <property type="match status" value="1"/>
</dbReference>
<evidence type="ECO:0000313" key="6">
    <source>
        <dbReference type="Proteomes" id="UP000004367"/>
    </source>
</evidence>
<dbReference type="SUPFAM" id="SSF53850">
    <property type="entry name" value="Periplasmic binding protein-like II"/>
    <property type="match status" value="1"/>
</dbReference>
<evidence type="ECO:0000313" key="5">
    <source>
        <dbReference type="EMBL" id="GAB48268.1"/>
    </source>
</evidence>
<dbReference type="GO" id="GO:1901982">
    <property type="term" value="F:maltose binding"/>
    <property type="evidence" value="ECO:0007669"/>
    <property type="project" value="TreeGrafter"/>
</dbReference>
<accession>H5URB0</accession>
<keyword evidence="3 4" id="KW-0732">Signal</keyword>
<keyword evidence="2" id="KW-0813">Transport</keyword>
<dbReference type="AlphaFoldDB" id="H5URB0"/>
<protein>
    <submittedName>
        <fullName evidence="5">Putative sugar ABC transporter substrate-binding protein</fullName>
    </submittedName>
</protein>
<keyword evidence="6" id="KW-1185">Reference proteome</keyword>
<dbReference type="GO" id="GO:0042956">
    <property type="term" value="P:maltodextrin transmembrane transport"/>
    <property type="evidence" value="ECO:0007669"/>
    <property type="project" value="TreeGrafter"/>
</dbReference>
<comment type="caution">
    <text evidence="5">The sequence shown here is derived from an EMBL/GenBank/DDBJ whole genome shotgun (WGS) entry which is preliminary data.</text>
</comment>
<evidence type="ECO:0000256" key="4">
    <source>
        <dbReference type="SAM" id="SignalP"/>
    </source>
</evidence>
<dbReference type="eggNOG" id="COG1653">
    <property type="taxonomic scope" value="Bacteria"/>
</dbReference>
<dbReference type="EMBL" id="BAFE01000049">
    <property type="protein sequence ID" value="GAB48268.1"/>
    <property type="molecule type" value="Genomic_DNA"/>
</dbReference>
<organism evidence="5 6">
    <name type="scientific">Mobilicoccus pelagius NBRC 104925</name>
    <dbReference type="NCBI Taxonomy" id="1089455"/>
    <lineage>
        <taxon>Bacteria</taxon>
        <taxon>Bacillati</taxon>
        <taxon>Actinomycetota</taxon>
        <taxon>Actinomycetes</taxon>
        <taxon>Micrococcales</taxon>
        <taxon>Dermatophilaceae</taxon>
        <taxon>Mobilicoccus</taxon>
    </lineage>
</organism>
<proteinExistence type="inferred from homology"/>
<dbReference type="Proteomes" id="UP000004367">
    <property type="component" value="Unassembled WGS sequence"/>
</dbReference>
<feature type="signal peptide" evidence="4">
    <location>
        <begin position="1"/>
        <end position="16"/>
    </location>
</feature>
<comment type="similarity">
    <text evidence="1">Belongs to the bacterial solute-binding protein 1 family.</text>
</comment>
<feature type="chain" id="PRO_5039705512" evidence="4">
    <location>
        <begin position="17"/>
        <end position="425"/>
    </location>
</feature>
<dbReference type="STRING" id="1089455.MOPEL_069_00230"/>
<evidence type="ECO:0000256" key="1">
    <source>
        <dbReference type="ARBA" id="ARBA00008520"/>
    </source>
</evidence>
<dbReference type="PANTHER" id="PTHR30061">
    <property type="entry name" value="MALTOSE-BINDING PERIPLASMIC PROTEIN"/>
    <property type="match status" value="1"/>
</dbReference>
<evidence type="ECO:0000256" key="2">
    <source>
        <dbReference type="ARBA" id="ARBA00022448"/>
    </source>
</evidence>
<gene>
    <name evidence="5" type="ORF">MOPEL_069_00230</name>
</gene>
<dbReference type="Gene3D" id="3.40.190.10">
    <property type="entry name" value="Periplasmic binding protein-like II"/>
    <property type="match status" value="2"/>
</dbReference>